<dbReference type="RefSeq" id="WP_186500080.1">
    <property type="nucleotide sequence ID" value="NZ_AP023438.1"/>
</dbReference>
<sequence length="60" mass="5757">MNVAAFGQMICVTSADPAARRGAADIEKGPIGRRGGQGTIGGTGLGSGAGFGLGFGFSLA</sequence>
<protein>
    <submittedName>
        <fullName evidence="2">Uncharacterized protein</fullName>
    </submittedName>
</protein>
<dbReference type="AlphaFoldDB" id="A0A562WQ92"/>
<proteinExistence type="predicted"/>
<keyword evidence="3" id="KW-1185">Reference proteome</keyword>
<organism evidence="2 3">
    <name type="scientific">Micromonospora sagamiensis</name>
    <dbReference type="NCBI Taxonomy" id="47875"/>
    <lineage>
        <taxon>Bacteria</taxon>
        <taxon>Bacillati</taxon>
        <taxon>Actinomycetota</taxon>
        <taxon>Actinomycetes</taxon>
        <taxon>Micromonosporales</taxon>
        <taxon>Micromonosporaceae</taxon>
        <taxon>Micromonospora</taxon>
    </lineage>
</organism>
<feature type="compositionally biased region" description="Gly residues" evidence="1">
    <location>
        <begin position="32"/>
        <end position="51"/>
    </location>
</feature>
<dbReference type="Proteomes" id="UP000319728">
    <property type="component" value="Unassembled WGS sequence"/>
</dbReference>
<evidence type="ECO:0000313" key="2">
    <source>
        <dbReference type="EMBL" id="TWJ31977.1"/>
    </source>
</evidence>
<dbReference type="EMBL" id="VLLP01000001">
    <property type="protein sequence ID" value="TWJ31977.1"/>
    <property type="molecule type" value="Genomic_DNA"/>
</dbReference>
<name>A0A562WQ92_9ACTN</name>
<evidence type="ECO:0000313" key="3">
    <source>
        <dbReference type="Proteomes" id="UP000319728"/>
    </source>
</evidence>
<accession>A0A562WQ92</accession>
<gene>
    <name evidence="2" type="ORF">JD81_05543</name>
</gene>
<reference evidence="2 3" key="1">
    <citation type="submission" date="2019-07" db="EMBL/GenBank/DDBJ databases">
        <title>R&amp;d 2014.</title>
        <authorList>
            <person name="Klenk H.-P."/>
        </authorList>
    </citation>
    <scope>NUCLEOTIDE SEQUENCE [LARGE SCALE GENOMIC DNA]</scope>
    <source>
        <strain evidence="2 3">DSM 43912</strain>
    </source>
</reference>
<feature type="region of interest" description="Disordered" evidence="1">
    <location>
        <begin position="22"/>
        <end position="51"/>
    </location>
</feature>
<evidence type="ECO:0000256" key="1">
    <source>
        <dbReference type="SAM" id="MobiDB-lite"/>
    </source>
</evidence>
<comment type="caution">
    <text evidence="2">The sequence shown here is derived from an EMBL/GenBank/DDBJ whole genome shotgun (WGS) entry which is preliminary data.</text>
</comment>